<feature type="binding site" evidence="6">
    <location>
        <position position="335"/>
    </location>
    <ligand>
        <name>[4Fe-4S] cluster</name>
        <dbReference type="ChEBI" id="CHEBI:49883"/>
    </ligand>
</feature>
<comment type="function">
    <text evidence="6">Catalyzes the isomerization between 2-isopropylmalate and 3-isopropylmalate, via the formation of 2-isopropylmaleate.</text>
</comment>
<evidence type="ECO:0000256" key="1">
    <source>
        <dbReference type="ARBA" id="ARBA00022485"/>
    </source>
</evidence>
<keyword evidence="2 6" id="KW-0479">Metal-binding</keyword>
<dbReference type="NCBIfam" id="TIGR01343">
    <property type="entry name" value="hacA_fam"/>
    <property type="match status" value="1"/>
</dbReference>
<evidence type="ECO:0000256" key="6">
    <source>
        <dbReference type="HAMAP-Rule" id="MF_01027"/>
    </source>
</evidence>
<dbReference type="PANTHER" id="PTHR43822:SF21">
    <property type="entry name" value="3-ISOPROPYLMALATE DEHYDRATASE LARGE SUBUNIT 1"/>
    <property type="match status" value="1"/>
</dbReference>
<proteinExistence type="inferred from homology"/>
<dbReference type="AlphaFoldDB" id="A0A6B0YNN5"/>
<keyword evidence="1 6" id="KW-0004">4Fe-4S</keyword>
<dbReference type="InterPro" id="IPR036008">
    <property type="entry name" value="Aconitase_4Fe-4S_dom"/>
</dbReference>
<dbReference type="HAMAP" id="MF_01027">
    <property type="entry name" value="LeuC_type2"/>
    <property type="match status" value="1"/>
</dbReference>
<evidence type="ECO:0000313" key="8">
    <source>
        <dbReference type="EMBL" id="MXY92570.1"/>
    </source>
</evidence>
<dbReference type="NCBIfam" id="TIGR02086">
    <property type="entry name" value="IPMI_arch"/>
    <property type="match status" value="1"/>
</dbReference>
<feature type="binding site" evidence="6">
    <location>
        <position position="398"/>
    </location>
    <ligand>
        <name>[4Fe-4S] cluster</name>
        <dbReference type="ChEBI" id="CHEBI:49883"/>
    </ligand>
</feature>
<keyword evidence="6" id="KW-0028">Amino-acid biosynthesis</keyword>
<dbReference type="GO" id="GO:0051539">
    <property type="term" value="F:4 iron, 4 sulfur cluster binding"/>
    <property type="evidence" value="ECO:0007669"/>
    <property type="project" value="UniProtKB-KW"/>
</dbReference>
<dbReference type="PROSITE" id="PS00450">
    <property type="entry name" value="ACONITASE_1"/>
    <property type="match status" value="1"/>
</dbReference>
<evidence type="ECO:0000256" key="3">
    <source>
        <dbReference type="ARBA" id="ARBA00023004"/>
    </source>
</evidence>
<protein>
    <recommendedName>
        <fullName evidence="6">3-isopropylmalate dehydratase large subunit</fullName>
        <ecNumber evidence="6">4.2.1.33</ecNumber>
    </recommendedName>
    <alternativeName>
        <fullName evidence="6">Alpha-IPM isomerase</fullName>
        <shortName evidence="6">IPMI</shortName>
    </alternativeName>
    <alternativeName>
        <fullName evidence="6">Isopropylmalate isomerase</fullName>
    </alternativeName>
</protein>
<dbReference type="NCBIfam" id="NF001614">
    <property type="entry name" value="PRK00402.1"/>
    <property type="match status" value="1"/>
</dbReference>
<dbReference type="InterPro" id="IPR050067">
    <property type="entry name" value="IPM_dehydratase_rel_enz"/>
</dbReference>
<evidence type="ECO:0000259" key="7">
    <source>
        <dbReference type="Pfam" id="PF00330"/>
    </source>
</evidence>
<comment type="subunit">
    <text evidence="6">Heterodimer of LeuC and LeuD.</text>
</comment>
<keyword evidence="6" id="KW-0100">Branched-chain amino acid biosynthesis</keyword>
<dbReference type="InterPro" id="IPR011826">
    <property type="entry name" value="HAcnase/IPMdehydase_lsu_prok"/>
</dbReference>
<dbReference type="GO" id="GO:0003861">
    <property type="term" value="F:3-isopropylmalate dehydratase activity"/>
    <property type="evidence" value="ECO:0007669"/>
    <property type="project" value="UniProtKB-UniRule"/>
</dbReference>
<organism evidence="8">
    <name type="scientific">Caldilineaceae bacterium SB0664_bin_27</name>
    <dbReference type="NCBI Taxonomy" id="2605260"/>
    <lineage>
        <taxon>Bacteria</taxon>
        <taxon>Bacillati</taxon>
        <taxon>Chloroflexota</taxon>
        <taxon>Caldilineae</taxon>
        <taxon>Caldilineales</taxon>
        <taxon>Caldilineaceae</taxon>
    </lineage>
</organism>
<dbReference type="GO" id="GO:0046872">
    <property type="term" value="F:metal ion binding"/>
    <property type="evidence" value="ECO:0007669"/>
    <property type="project" value="UniProtKB-KW"/>
</dbReference>
<comment type="caution">
    <text evidence="8">The sequence shown here is derived from an EMBL/GenBank/DDBJ whole genome shotgun (WGS) entry which is preliminary data.</text>
</comment>
<sequence length="455" mass="47960">MSQQSPSTLSVGQKKEVSQDAQTFAQKALARAAGCESVEVGEVVDVRPDVVLSHDNTAAIREIWQQFGQELVVIPERLAITLDHAVPPPTTRHAQNHAEIRSFVQEQGIRHFFEVGRGICHQVLSEEALVLPGQTILGADSHTPHFGWLGAFGAGIGRSEVAALWATGELWLRVPESIRIVLEGELPKGVTAKDFALRIIGDWGADGGLYTSVEFSGSGIGVLSIDSRMALANMMAEFGAKSAYVPPDGKTRSYLEAGLERRAAREKDGGTAEEASPSVAESQLFPDDGAAYLATYRYSAFELEPTVSCPHTVDNVSPLSAVAGTAVQQAFIGTCTNGRLEDIAEAAEIVEGRQVAAGTRLLVIPASSLVLQEAMNRGYIQALVAAGAAIGTPGCGPCMGNHMGVPATGEVTISSANRNFRGRMGTTDAEIYLASPAVVAASAVAGRIADPRDVM</sequence>
<comment type="similarity">
    <text evidence="6">Belongs to the aconitase/IPM isomerase family. LeuC type 2 subfamily.</text>
</comment>
<dbReference type="SUPFAM" id="SSF53732">
    <property type="entry name" value="Aconitase iron-sulfur domain"/>
    <property type="match status" value="1"/>
</dbReference>
<accession>A0A6B0YNN5</accession>
<comment type="catalytic activity">
    <reaction evidence="6">
        <text>(2R,3S)-3-isopropylmalate = (2S)-2-isopropylmalate</text>
        <dbReference type="Rhea" id="RHEA:32287"/>
        <dbReference type="ChEBI" id="CHEBI:1178"/>
        <dbReference type="ChEBI" id="CHEBI:35121"/>
        <dbReference type="EC" id="4.2.1.33"/>
    </reaction>
</comment>
<dbReference type="InterPro" id="IPR001030">
    <property type="entry name" value="Acoase/IPM_deHydtase_lsu_aba"/>
</dbReference>
<dbReference type="InterPro" id="IPR018136">
    <property type="entry name" value="Aconitase_4Fe-4S_BS"/>
</dbReference>
<dbReference type="UniPathway" id="UPA00048">
    <property type="reaction ID" value="UER00071"/>
</dbReference>
<evidence type="ECO:0000256" key="5">
    <source>
        <dbReference type="ARBA" id="ARBA00023239"/>
    </source>
</evidence>
<reference evidence="8" key="1">
    <citation type="submission" date="2019-09" db="EMBL/GenBank/DDBJ databases">
        <title>Characterisation of the sponge microbiome using genome-centric metagenomics.</title>
        <authorList>
            <person name="Engelberts J.P."/>
            <person name="Robbins S.J."/>
            <person name="De Goeij J.M."/>
            <person name="Aranda M."/>
            <person name="Bell S.C."/>
            <person name="Webster N.S."/>
        </authorList>
    </citation>
    <scope>NUCLEOTIDE SEQUENCE</scope>
    <source>
        <strain evidence="8">SB0664_bin_27</strain>
    </source>
</reference>
<evidence type="ECO:0000256" key="4">
    <source>
        <dbReference type="ARBA" id="ARBA00023014"/>
    </source>
</evidence>
<dbReference type="Gene3D" id="3.30.499.10">
    <property type="entry name" value="Aconitase, domain 3"/>
    <property type="match status" value="2"/>
</dbReference>
<dbReference type="EC" id="4.2.1.33" evidence="6"/>
<comment type="pathway">
    <text evidence="6">Amino-acid biosynthesis; L-leucine biosynthesis; L-leucine from 3-methyl-2-oxobutanoate: step 2/4.</text>
</comment>
<comment type="cofactor">
    <cofactor evidence="6">
        <name>[4Fe-4S] cluster</name>
        <dbReference type="ChEBI" id="CHEBI:49883"/>
    </cofactor>
    <text evidence="6">Binds 1 [4Fe-4S] cluster per subunit.</text>
</comment>
<gene>
    <name evidence="6" type="primary">leuC</name>
    <name evidence="8" type="ORF">F4Y42_03885</name>
</gene>
<dbReference type="PANTHER" id="PTHR43822">
    <property type="entry name" value="HOMOACONITASE, MITOCHONDRIAL-RELATED"/>
    <property type="match status" value="1"/>
</dbReference>
<dbReference type="GO" id="GO:0009098">
    <property type="term" value="P:L-leucine biosynthetic process"/>
    <property type="evidence" value="ECO:0007669"/>
    <property type="project" value="UniProtKB-UniRule"/>
</dbReference>
<dbReference type="Pfam" id="PF00330">
    <property type="entry name" value="Aconitase"/>
    <property type="match status" value="1"/>
</dbReference>
<dbReference type="InterPro" id="IPR006251">
    <property type="entry name" value="Homoacnase/IPMdehydase_lsu"/>
</dbReference>
<dbReference type="PRINTS" id="PR00415">
    <property type="entry name" value="ACONITASE"/>
</dbReference>
<feature type="domain" description="Aconitase/3-isopropylmalate dehydratase large subunit alpha/beta/alpha" evidence="7">
    <location>
        <begin position="45"/>
        <end position="446"/>
    </location>
</feature>
<keyword evidence="3 6" id="KW-0408">Iron</keyword>
<feature type="binding site" evidence="6">
    <location>
        <position position="395"/>
    </location>
    <ligand>
        <name>[4Fe-4S] cluster</name>
        <dbReference type="ChEBI" id="CHEBI:49883"/>
    </ligand>
</feature>
<evidence type="ECO:0000256" key="2">
    <source>
        <dbReference type="ARBA" id="ARBA00022723"/>
    </source>
</evidence>
<dbReference type="EMBL" id="VXRG01000036">
    <property type="protein sequence ID" value="MXY92570.1"/>
    <property type="molecule type" value="Genomic_DNA"/>
</dbReference>
<dbReference type="PROSITE" id="PS01244">
    <property type="entry name" value="ACONITASE_2"/>
    <property type="match status" value="1"/>
</dbReference>
<name>A0A6B0YNN5_9CHLR</name>
<keyword evidence="6" id="KW-0432">Leucine biosynthesis</keyword>
<dbReference type="InterPro" id="IPR015931">
    <property type="entry name" value="Acnase/IPM_dHydase_lsu_aba_1/3"/>
</dbReference>
<keyword evidence="5 6" id="KW-0456">Lyase</keyword>
<keyword evidence="4 6" id="KW-0411">Iron-sulfur</keyword>